<gene>
    <name evidence="2" type="ORF">HGRIS_006376</name>
</gene>
<keyword evidence="3" id="KW-1185">Reference proteome</keyword>
<dbReference type="PANTHER" id="PTHR34883">
    <property type="entry name" value="SERINE-RICH PROTEIN, PUTATIVE-RELATED-RELATED"/>
    <property type="match status" value="1"/>
</dbReference>
<name>A0ABR3K127_9AGAR</name>
<comment type="caution">
    <text evidence="2">The sequence shown here is derived from an EMBL/GenBank/DDBJ whole genome shotgun (WGS) entry which is preliminary data.</text>
</comment>
<feature type="compositionally biased region" description="Low complexity" evidence="1">
    <location>
        <begin position="219"/>
        <end position="228"/>
    </location>
</feature>
<protein>
    <recommendedName>
        <fullName evidence="4">Cupredoxin</fullName>
    </recommendedName>
</protein>
<dbReference type="InterPro" id="IPR052953">
    <property type="entry name" value="Ser-rich/MCO-related"/>
</dbReference>
<evidence type="ECO:0008006" key="4">
    <source>
        <dbReference type="Google" id="ProtNLM"/>
    </source>
</evidence>
<reference evidence="3" key="1">
    <citation type="submission" date="2024-06" db="EMBL/GenBank/DDBJ databases">
        <title>Multi-omics analyses provide insights into the biosynthesis of the anticancer antibiotic pleurotin in Hohenbuehelia grisea.</title>
        <authorList>
            <person name="Weaver J.A."/>
            <person name="Alberti F."/>
        </authorList>
    </citation>
    <scope>NUCLEOTIDE SEQUENCE [LARGE SCALE GENOMIC DNA]</scope>
    <source>
        <strain evidence="3">T-177</strain>
    </source>
</reference>
<evidence type="ECO:0000313" key="3">
    <source>
        <dbReference type="Proteomes" id="UP001556367"/>
    </source>
</evidence>
<dbReference type="CDD" id="cd00920">
    <property type="entry name" value="Cupredoxin"/>
    <property type="match status" value="1"/>
</dbReference>
<evidence type="ECO:0000313" key="2">
    <source>
        <dbReference type="EMBL" id="KAL0961431.1"/>
    </source>
</evidence>
<dbReference type="Gene3D" id="2.60.40.420">
    <property type="entry name" value="Cupredoxins - blue copper proteins"/>
    <property type="match status" value="1"/>
</dbReference>
<dbReference type="PANTHER" id="PTHR34883:SF15">
    <property type="entry name" value="EXTRACELLULAR SERINE-RICH PROTEIN"/>
    <property type="match status" value="1"/>
</dbReference>
<feature type="compositionally biased region" description="Low complexity" evidence="1">
    <location>
        <begin position="198"/>
        <end position="211"/>
    </location>
</feature>
<organism evidence="2 3">
    <name type="scientific">Hohenbuehelia grisea</name>
    <dbReference type="NCBI Taxonomy" id="104357"/>
    <lineage>
        <taxon>Eukaryota</taxon>
        <taxon>Fungi</taxon>
        <taxon>Dikarya</taxon>
        <taxon>Basidiomycota</taxon>
        <taxon>Agaricomycotina</taxon>
        <taxon>Agaricomycetes</taxon>
        <taxon>Agaricomycetidae</taxon>
        <taxon>Agaricales</taxon>
        <taxon>Pleurotineae</taxon>
        <taxon>Pleurotaceae</taxon>
        <taxon>Hohenbuehelia</taxon>
    </lineage>
</organism>
<accession>A0ABR3K127</accession>
<feature type="region of interest" description="Disordered" evidence="1">
    <location>
        <begin position="198"/>
        <end position="228"/>
    </location>
</feature>
<dbReference type="Proteomes" id="UP001556367">
    <property type="component" value="Unassembled WGS sequence"/>
</dbReference>
<dbReference type="EMBL" id="JASNQZ010000001">
    <property type="protein sequence ID" value="KAL0961431.1"/>
    <property type="molecule type" value="Genomic_DNA"/>
</dbReference>
<evidence type="ECO:0000256" key="1">
    <source>
        <dbReference type="SAM" id="MobiDB-lite"/>
    </source>
</evidence>
<dbReference type="SUPFAM" id="SSF49503">
    <property type="entry name" value="Cupredoxins"/>
    <property type="match status" value="1"/>
</dbReference>
<dbReference type="InterPro" id="IPR008972">
    <property type="entry name" value="Cupredoxin"/>
</dbReference>
<sequence>MKVMHNILSRATARRMMELNVRGLWHPRRKALATAQNQVVEVGLTANDPGGIFQFVPNNINATVNSTITFRFTGAPGNHTVTQSSFTNPCDPLAGGFDSGWVFIPPSNVSTAPEWNLTITNGTRPLWFYCKQLLPGPHCNAGMVGAINAPASGANTFDNFMSAARSHSGNSGQGVGALVGQGASASAVPGPITGGAAFTGSPAATPTAPGASGSGGASGANPSSSAPAGNSAISLTDLGMGHVLMAMLSAVAGIAIL</sequence>
<proteinExistence type="predicted"/>